<sequence length="585" mass="65202">MAFIRRCQYSSRCLSFSGVSSNSSSLPKAKATATTATATATSFNSNSNSNSIPTLLRACKTSLHLHQLHAHIIRKGLEQDHFLITLFISLSLSTLSYSTSVFNRVRRPSTFLWNSLIRVYSQNSHFIHIVSLFIRMKREGGVPDSYTYPSIIKACSTQCEVSLGSALHGSALRCGVEGDLFVKTSLIDFYGKCKHIFSARELFDDMSDRNVVSWTAMVVGYITVGDLEEAKRLFNEMPQRNVASWNAIICGLVKLGDLKGARRMFDEMPERNVVSYTTMIDGYAKAGDMASARFLFEQVPQKDIFVWSALISGYAQNGQPNEAVKVFLEMDSRDVKPDEFVMVSLMSACSQIGNLELAKWVDSYVSRSTMDIQQPHVVAALVDMNAKCGNMERATKLFEEMPKKDLISYCSMIQGLSYHGHGNKAVDLFNKMLNEGLVPDEVAFTVILSACSHAGFVDEGWHYFERMRYEYSLLPSPDHYACMVDLLSRVGRLKAAYELLNSMPVEPHAGAWGALLGACKLHCNIELGEVIAARLLELEPHNAGNYVSLSNIYAAADRWSDVSLVREKMKERGVRKITGRSCINS</sequence>
<evidence type="ECO:0000313" key="5">
    <source>
        <dbReference type="Proteomes" id="UP001459277"/>
    </source>
</evidence>
<feature type="repeat" description="PPR" evidence="3">
    <location>
        <begin position="241"/>
        <end position="275"/>
    </location>
</feature>
<evidence type="ECO:0000313" key="4">
    <source>
        <dbReference type="EMBL" id="KAK9996133.1"/>
    </source>
</evidence>
<dbReference type="PANTHER" id="PTHR47926:SF467">
    <property type="entry name" value="REPEAT-CONTAINING PROTEIN, PUTATIVE-RELATED"/>
    <property type="match status" value="1"/>
</dbReference>
<dbReference type="InterPro" id="IPR002885">
    <property type="entry name" value="PPR_rpt"/>
</dbReference>
<accession>A0AAW2CEN4</accession>
<feature type="repeat" description="PPR" evidence="3">
    <location>
        <begin position="440"/>
        <end position="470"/>
    </location>
</feature>
<dbReference type="Pfam" id="PF01535">
    <property type="entry name" value="PPR"/>
    <property type="match status" value="2"/>
</dbReference>
<comment type="caution">
    <text evidence="4">The sequence shown here is derived from an EMBL/GenBank/DDBJ whole genome shotgun (WGS) entry which is preliminary data.</text>
</comment>
<feature type="repeat" description="PPR" evidence="3">
    <location>
        <begin position="210"/>
        <end position="240"/>
    </location>
</feature>
<dbReference type="PANTHER" id="PTHR47926">
    <property type="entry name" value="PENTATRICOPEPTIDE REPEAT-CONTAINING PROTEIN"/>
    <property type="match status" value="1"/>
</dbReference>
<dbReference type="FunFam" id="1.25.40.10:FF:000334">
    <property type="entry name" value="Pentatricopeptide repeat-containing protein"/>
    <property type="match status" value="1"/>
</dbReference>
<dbReference type="FunFam" id="1.25.40.10:FF:001156">
    <property type="entry name" value="Pentatricopeptide repeat-containing protein At5g61800"/>
    <property type="match status" value="1"/>
</dbReference>
<evidence type="ECO:0000256" key="2">
    <source>
        <dbReference type="ARBA" id="ARBA00061659"/>
    </source>
</evidence>
<keyword evidence="5" id="KW-1185">Reference proteome</keyword>
<dbReference type="Pfam" id="PF13041">
    <property type="entry name" value="PPR_2"/>
    <property type="match status" value="4"/>
</dbReference>
<dbReference type="Pfam" id="PF20431">
    <property type="entry name" value="E_motif"/>
    <property type="match status" value="1"/>
</dbReference>
<dbReference type="EMBL" id="JAZDWU010000007">
    <property type="protein sequence ID" value="KAK9996133.1"/>
    <property type="molecule type" value="Genomic_DNA"/>
</dbReference>
<comment type="similarity">
    <text evidence="2">Belongs to the PPR family. PCMP-E subfamily.</text>
</comment>
<dbReference type="InterPro" id="IPR011990">
    <property type="entry name" value="TPR-like_helical_dom_sf"/>
</dbReference>
<dbReference type="Proteomes" id="UP001459277">
    <property type="component" value="Unassembled WGS sequence"/>
</dbReference>
<gene>
    <name evidence="4" type="ORF">SO802_020819</name>
</gene>
<organism evidence="4 5">
    <name type="scientific">Lithocarpus litseifolius</name>
    <dbReference type="NCBI Taxonomy" id="425828"/>
    <lineage>
        <taxon>Eukaryota</taxon>
        <taxon>Viridiplantae</taxon>
        <taxon>Streptophyta</taxon>
        <taxon>Embryophyta</taxon>
        <taxon>Tracheophyta</taxon>
        <taxon>Spermatophyta</taxon>
        <taxon>Magnoliopsida</taxon>
        <taxon>eudicotyledons</taxon>
        <taxon>Gunneridae</taxon>
        <taxon>Pentapetalae</taxon>
        <taxon>rosids</taxon>
        <taxon>fabids</taxon>
        <taxon>Fagales</taxon>
        <taxon>Fagaceae</taxon>
        <taxon>Lithocarpus</taxon>
    </lineage>
</organism>
<reference evidence="4 5" key="1">
    <citation type="submission" date="2024-01" db="EMBL/GenBank/DDBJ databases">
        <title>A telomere-to-telomere, gap-free genome of sweet tea (Lithocarpus litseifolius).</title>
        <authorList>
            <person name="Zhou J."/>
        </authorList>
    </citation>
    <scope>NUCLEOTIDE SEQUENCE [LARGE SCALE GENOMIC DNA]</scope>
    <source>
        <strain evidence="4">Zhou-2022a</strain>
        <tissue evidence="4">Leaf</tissue>
    </source>
</reference>
<dbReference type="NCBIfam" id="TIGR00756">
    <property type="entry name" value="PPR"/>
    <property type="match status" value="7"/>
</dbReference>
<dbReference type="PROSITE" id="PS51375">
    <property type="entry name" value="PPR"/>
    <property type="match status" value="6"/>
</dbReference>
<dbReference type="InterPro" id="IPR046848">
    <property type="entry name" value="E_motif"/>
</dbReference>
<protein>
    <recommendedName>
        <fullName evidence="6">Pentatricopeptide repeat-containing protein</fullName>
    </recommendedName>
</protein>
<evidence type="ECO:0008006" key="6">
    <source>
        <dbReference type="Google" id="ProtNLM"/>
    </source>
</evidence>
<dbReference type="InterPro" id="IPR046960">
    <property type="entry name" value="PPR_At4g14850-like_plant"/>
</dbReference>
<dbReference type="GO" id="GO:0003723">
    <property type="term" value="F:RNA binding"/>
    <property type="evidence" value="ECO:0007669"/>
    <property type="project" value="InterPro"/>
</dbReference>
<evidence type="ECO:0000256" key="3">
    <source>
        <dbReference type="PROSITE-ProRule" id="PRU00708"/>
    </source>
</evidence>
<evidence type="ECO:0000256" key="1">
    <source>
        <dbReference type="ARBA" id="ARBA00022737"/>
    </source>
</evidence>
<dbReference type="SUPFAM" id="SSF48452">
    <property type="entry name" value="TPR-like"/>
    <property type="match status" value="1"/>
</dbReference>
<keyword evidence="1" id="KW-0677">Repeat</keyword>
<proteinExistence type="inferred from homology"/>
<dbReference type="AlphaFoldDB" id="A0AAW2CEN4"/>
<feature type="repeat" description="PPR" evidence="3">
    <location>
        <begin position="303"/>
        <end position="337"/>
    </location>
</feature>
<feature type="repeat" description="PPR" evidence="3">
    <location>
        <begin position="109"/>
        <end position="143"/>
    </location>
</feature>
<dbReference type="GO" id="GO:0009451">
    <property type="term" value="P:RNA modification"/>
    <property type="evidence" value="ECO:0007669"/>
    <property type="project" value="InterPro"/>
</dbReference>
<feature type="repeat" description="PPR" evidence="3">
    <location>
        <begin position="405"/>
        <end position="439"/>
    </location>
</feature>
<dbReference type="Gene3D" id="1.25.40.10">
    <property type="entry name" value="Tetratricopeptide repeat domain"/>
    <property type="match status" value="4"/>
</dbReference>
<name>A0AAW2CEN4_9ROSI</name>